<name>A0A1B0DAN8_PHLPP</name>
<dbReference type="GO" id="GO:0005886">
    <property type="term" value="C:plasma membrane"/>
    <property type="evidence" value="ECO:0007669"/>
    <property type="project" value="UniProtKB-SubCell"/>
</dbReference>
<evidence type="ECO:0000256" key="9">
    <source>
        <dbReference type="ARBA" id="ARBA00023180"/>
    </source>
</evidence>
<keyword evidence="8" id="KW-0472">Membrane</keyword>
<protein>
    <submittedName>
        <fullName evidence="10">Uncharacterized protein</fullName>
    </submittedName>
</protein>
<dbReference type="Gene3D" id="1.20.1560.10">
    <property type="entry name" value="ABC transporter type 1, transmembrane domain"/>
    <property type="match status" value="1"/>
</dbReference>
<keyword evidence="7" id="KW-1133">Transmembrane helix</keyword>
<dbReference type="EMBL" id="AJVK01004557">
    <property type="status" value="NOT_ANNOTATED_CDS"/>
    <property type="molecule type" value="Genomic_DNA"/>
</dbReference>
<evidence type="ECO:0000256" key="8">
    <source>
        <dbReference type="ARBA" id="ARBA00023136"/>
    </source>
</evidence>
<dbReference type="SMART" id="SM00382">
    <property type="entry name" value="AAA"/>
    <property type="match status" value="1"/>
</dbReference>
<dbReference type="PROSITE" id="PS00211">
    <property type="entry name" value="ABC_TRANSPORTER_1"/>
    <property type="match status" value="1"/>
</dbReference>
<evidence type="ECO:0000256" key="4">
    <source>
        <dbReference type="ARBA" id="ARBA00022692"/>
    </source>
</evidence>
<dbReference type="InterPro" id="IPR003439">
    <property type="entry name" value="ABC_transporter-like_ATP-bd"/>
</dbReference>
<evidence type="ECO:0000256" key="6">
    <source>
        <dbReference type="ARBA" id="ARBA00022840"/>
    </source>
</evidence>
<dbReference type="VEuPathDB" id="VectorBase:PPAPM1_009817"/>
<keyword evidence="11" id="KW-1185">Reference proteome</keyword>
<keyword evidence="4" id="KW-0812">Transmembrane</keyword>
<accession>A0A1B0DAN8</accession>
<dbReference type="AlphaFoldDB" id="A0A1B0DAN8"/>
<organism evidence="10 11">
    <name type="scientific">Phlebotomus papatasi</name>
    <name type="common">Sandfly</name>
    <dbReference type="NCBI Taxonomy" id="29031"/>
    <lineage>
        <taxon>Eukaryota</taxon>
        <taxon>Metazoa</taxon>
        <taxon>Ecdysozoa</taxon>
        <taxon>Arthropoda</taxon>
        <taxon>Hexapoda</taxon>
        <taxon>Insecta</taxon>
        <taxon>Pterygota</taxon>
        <taxon>Neoptera</taxon>
        <taxon>Endopterygota</taxon>
        <taxon>Diptera</taxon>
        <taxon>Nematocera</taxon>
        <taxon>Psychodoidea</taxon>
        <taxon>Psychodidae</taxon>
        <taxon>Phlebotomus</taxon>
        <taxon>Phlebotomus</taxon>
    </lineage>
</organism>
<dbReference type="VEuPathDB" id="VectorBase:PPAPM1_008061"/>
<dbReference type="InterPro" id="IPR027417">
    <property type="entry name" value="P-loop_NTPase"/>
</dbReference>
<dbReference type="PROSITE" id="PS50929">
    <property type="entry name" value="ABC_TM1F"/>
    <property type="match status" value="1"/>
</dbReference>
<evidence type="ECO:0000256" key="3">
    <source>
        <dbReference type="ARBA" id="ARBA00022475"/>
    </source>
</evidence>
<dbReference type="InterPro" id="IPR003593">
    <property type="entry name" value="AAA+_ATPase"/>
</dbReference>
<dbReference type="InterPro" id="IPR036640">
    <property type="entry name" value="ABC1_TM_sf"/>
</dbReference>
<keyword evidence="6" id="KW-0067">ATP-binding</keyword>
<keyword evidence="5" id="KW-0547">Nucleotide-binding</keyword>
<dbReference type="GO" id="GO:0005524">
    <property type="term" value="F:ATP binding"/>
    <property type="evidence" value="ECO:0007669"/>
    <property type="project" value="UniProtKB-KW"/>
</dbReference>
<evidence type="ECO:0000256" key="7">
    <source>
        <dbReference type="ARBA" id="ARBA00022989"/>
    </source>
</evidence>
<reference evidence="10" key="1">
    <citation type="submission" date="2022-08" db="UniProtKB">
        <authorList>
            <consortium name="EnsemblMetazoa"/>
        </authorList>
    </citation>
    <scope>IDENTIFICATION</scope>
    <source>
        <strain evidence="10">Israel</strain>
    </source>
</reference>
<dbReference type="EMBL" id="AJVK01004556">
    <property type="status" value="NOT_ANNOTATED_CDS"/>
    <property type="molecule type" value="Genomic_DNA"/>
</dbReference>
<dbReference type="GO" id="GO:0016887">
    <property type="term" value="F:ATP hydrolysis activity"/>
    <property type="evidence" value="ECO:0007669"/>
    <property type="project" value="InterPro"/>
</dbReference>
<dbReference type="GO" id="GO:0140359">
    <property type="term" value="F:ABC-type transporter activity"/>
    <property type="evidence" value="ECO:0007669"/>
    <property type="project" value="InterPro"/>
</dbReference>
<dbReference type="VEuPathDB" id="VectorBase:PPAI004743"/>
<dbReference type="SUPFAM" id="SSF90123">
    <property type="entry name" value="ABC transporter transmembrane region"/>
    <property type="match status" value="1"/>
</dbReference>
<dbReference type="Proteomes" id="UP000092462">
    <property type="component" value="Unassembled WGS sequence"/>
</dbReference>
<keyword evidence="2" id="KW-0813">Transport</keyword>
<evidence type="ECO:0000313" key="11">
    <source>
        <dbReference type="Proteomes" id="UP000092462"/>
    </source>
</evidence>
<dbReference type="SUPFAM" id="SSF52540">
    <property type="entry name" value="P-loop containing nucleoside triphosphate hydrolases"/>
    <property type="match status" value="1"/>
</dbReference>
<dbReference type="PANTHER" id="PTHR24223">
    <property type="entry name" value="ATP-BINDING CASSETTE SUB-FAMILY C"/>
    <property type="match status" value="1"/>
</dbReference>
<evidence type="ECO:0000256" key="2">
    <source>
        <dbReference type="ARBA" id="ARBA00022448"/>
    </source>
</evidence>
<dbReference type="Gene3D" id="3.40.50.300">
    <property type="entry name" value="P-loop containing nucleotide triphosphate hydrolases"/>
    <property type="match status" value="1"/>
</dbReference>
<dbReference type="CDD" id="cd03244">
    <property type="entry name" value="ABCC_MRP_domain2"/>
    <property type="match status" value="1"/>
</dbReference>
<evidence type="ECO:0000256" key="5">
    <source>
        <dbReference type="ARBA" id="ARBA00022741"/>
    </source>
</evidence>
<dbReference type="InterPro" id="IPR017871">
    <property type="entry name" value="ABC_transporter-like_CS"/>
</dbReference>
<sequence length="333" mass="36684">MSSPILSHFTETIQGVATIRAYNQEARFMEILFRRMEANNVAFVILNTSNRWLGIALRGDIVFENVSCRYGTQEKDIITNLSLKIPAGQRCSLSLISFTGWSMAAISHPCASVNLMMFLRQIGICGRSGSGKSSLALALFGALTMSSGHILIDDVSIAEIHVDELRSRLSIISQDVVLFRGTVRDNLDPRGHFSDIQCWNCLEMAQIKSLIQSDPAGLDAQLEENGSNFSVGQKQLFCLARAVLRGSVCLILDEATSSLDPFTEQTLLQAANAAFQGRTIIMITHRISTLLTYDRVIVLEGGRIVEEGCPKVLKEKRGSKFASMLQSSYHEST</sequence>
<keyword evidence="3" id="KW-1003">Cell membrane</keyword>
<dbReference type="FunFam" id="3.40.50.300:FF:002145">
    <property type="entry name" value="ABC transporter (MsbA subfamily)"/>
    <property type="match status" value="1"/>
</dbReference>
<dbReference type="Pfam" id="PF00005">
    <property type="entry name" value="ABC_tran"/>
    <property type="match status" value="1"/>
</dbReference>
<comment type="subcellular location">
    <subcellularLocation>
        <location evidence="1">Cell membrane</location>
        <topology evidence="1">Multi-pass membrane protein</topology>
    </subcellularLocation>
</comment>
<dbReference type="PANTHER" id="PTHR24223:SF461">
    <property type="entry name" value="ATP-BINDING CASSETTE SUB-FAMILY C MEMBER SUR"/>
    <property type="match status" value="1"/>
</dbReference>
<evidence type="ECO:0000256" key="1">
    <source>
        <dbReference type="ARBA" id="ARBA00004651"/>
    </source>
</evidence>
<dbReference type="InterPro" id="IPR050173">
    <property type="entry name" value="ABC_transporter_C-like"/>
</dbReference>
<dbReference type="EnsemblMetazoa" id="PPAI004743-RA">
    <property type="protein sequence ID" value="PPAI004743-PA"/>
    <property type="gene ID" value="PPAI004743"/>
</dbReference>
<dbReference type="PROSITE" id="PS50893">
    <property type="entry name" value="ABC_TRANSPORTER_2"/>
    <property type="match status" value="1"/>
</dbReference>
<evidence type="ECO:0000313" key="10">
    <source>
        <dbReference type="EnsemblMetazoa" id="PPAI004743-PA"/>
    </source>
</evidence>
<keyword evidence="9" id="KW-0325">Glycoprotein</keyword>
<proteinExistence type="predicted"/>
<dbReference type="EMBL" id="AJVK01004555">
    <property type="status" value="NOT_ANNOTATED_CDS"/>
    <property type="molecule type" value="Genomic_DNA"/>
</dbReference>
<dbReference type="InterPro" id="IPR011527">
    <property type="entry name" value="ABC1_TM_dom"/>
</dbReference>